<dbReference type="STRING" id="39966.A0A369J3J2"/>
<keyword evidence="1" id="KW-0732">Signal</keyword>
<evidence type="ECO:0000313" key="2">
    <source>
        <dbReference type="EMBL" id="RDB14945.1"/>
    </source>
</evidence>
<sequence>MKFFLQQSVLVACSLTVMSAIAMPIITGDDAVALRAPSTDTFFESRSYYEPVDLEVRGPPGAPSPGGEVVHAVGGLLVDVVKGIQAGIEADKENDIQNRSKFTQDLVNALNSKSPKLNYVICHTKHSTAFEGTKGTDWGHAHQEFDIKVGGTIGYEIYWFTAGKFTRQGDGGYLNWAYVGNVKSKSPDGKEIVFGRR</sequence>
<gene>
    <name evidence="2" type="ORF">Hypma_016158</name>
</gene>
<evidence type="ECO:0000313" key="3">
    <source>
        <dbReference type="Proteomes" id="UP000076154"/>
    </source>
</evidence>
<name>A0A369J3J2_HYPMA</name>
<dbReference type="AlphaFoldDB" id="A0A369J3J2"/>
<organism evidence="2 3">
    <name type="scientific">Hypsizygus marmoreus</name>
    <name type="common">White beech mushroom</name>
    <name type="synonym">Agaricus marmoreus</name>
    <dbReference type="NCBI Taxonomy" id="39966"/>
    <lineage>
        <taxon>Eukaryota</taxon>
        <taxon>Fungi</taxon>
        <taxon>Dikarya</taxon>
        <taxon>Basidiomycota</taxon>
        <taxon>Agaricomycotina</taxon>
        <taxon>Agaricomycetes</taxon>
        <taxon>Agaricomycetidae</taxon>
        <taxon>Agaricales</taxon>
        <taxon>Tricholomatineae</taxon>
        <taxon>Lyophyllaceae</taxon>
        <taxon>Hypsizygus</taxon>
    </lineage>
</organism>
<dbReference type="InParanoid" id="A0A369J3J2"/>
<comment type="caution">
    <text evidence="2">The sequence shown here is derived from an EMBL/GenBank/DDBJ whole genome shotgun (WGS) entry which is preliminary data.</text>
</comment>
<dbReference type="OrthoDB" id="3685327at2759"/>
<protein>
    <submittedName>
        <fullName evidence="2">Uncharacterized protein</fullName>
    </submittedName>
</protein>
<dbReference type="Proteomes" id="UP000076154">
    <property type="component" value="Unassembled WGS sequence"/>
</dbReference>
<accession>A0A369J3J2</accession>
<feature type="signal peptide" evidence="1">
    <location>
        <begin position="1"/>
        <end position="22"/>
    </location>
</feature>
<evidence type="ECO:0000256" key="1">
    <source>
        <dbReference type="SAM" id="SignalP"/>
    </source>
</evidence>
<dbReference type="EMBL" id="LUEZ02000095">
    <property type="protein sequence ID" value="RDB14945.1"/>
    <property type="molecule type" value="Genomic_DNA"/>
</dbReference>
<reference evidence="2" key="1">
    <citation type="submission" date="2018-04" db="EMBL/GenBank/DDBJ databases">
        <title>Whole genome sequencing of Hypsizygus marmoreus.</title>
        <authorList>
            <person name="Choi I.-G."/>
            <person name="Min B."/>
            <person name="Kim J.-G."/>
            <person name="Kim S."/>
            <person name="Oh Y.-L."/>
            <person name="Kong W.-S."/>
            <person name="Park H."/>
            <person name="Jeong J."/>
            <person name="Song E.-S."/>
        </authorList>
    </citation>
    <scope>NUCLEOTIDE SEQUENCE [LARGE SCALE GENOMIC DNA]</scope>
    <source>
        <strain evidence="2">51987-8</strain>
    </source>
</reference>
<feature type="chain" id="PRO_5016845487" evidence="1">
    <location>
        <begin position="23"/>
        <end position="197"/>
    </location>
</feature>
<proteinExistence type="predicted"/>
<keyword evidence="3" id="KW-1185">Reference proteome</keyword>